<gene>
    <name evidence="4" type="ORF">Ga0061067_102316</name>
</gene>
<organism evidence="4 5">
    <name type="scientific">Pannonibacter indicus</name>
    <dbReference type="NCBI Taxonomy" id="466044"/>
    <lineage>
        <taxon>Bacteria</taxon>
        <taxon>Pseudomonadati</taxon>
        <taxon>Pseudomonadota</taxon>
        <taxon>Alphaproteobacteria</taxon>
        <taxon>Hyphomicrobiales</taxon>
        <taxon>Stappiaceae</taxon>
        <taxon>Pannonibacter</taxon>
    </lineage>
</organism>
<keyword evidence="5" id="KW-1185">Reference proteome</keyword>
<dbReference type="Pfam" id="PF04183">
    <property type="entry name" value="IucA_IucC"/>
    <property type="match status" value="1"/>
</dbReference>
<evidence type="ECO:0000256" key="1">
    <source>
        <dbReference type="ARBA" id="ARBA00007832"/>
    </source>
</evidence>
<evidence type="ECO:0000259" key="2">
    <source>
        <dbReference type="Pfam" id="PF04183"/>
    </source>
</evidence>
<feature type="domain" description="Aerobactin siderophore biosynthesis IucA/IucC N-terminal" evidence="2">
    <location>
        <begin position="164"/>
        <end position="398"/>
    </location>
</feature>
<reference evidence="5" key="1">
    <citation type="submission" date="2015-08" db="EMBL/GenBank/DDBJ databases">
        <authorList>
            <person name="Varghese N."/>
        </authorList>
    </citation>
    <scope>NUCLEOTIDE SEQUENCE [LARGE SCALE GENOMIC DNA]</scope>
    <source>
        <strain evidence="5">DSM 23407</strain>
    </source>
</reference>
<dbReference type="AlphaFoldDB" id="A0A0K6HQZ1"/>
<dbReference type="Pfam" id="PF06276">
    <property type="entry name" value="FhuF"/>
    <property type="match status" value="1"/>
</dbReference>
<dbReference type="EMBL" id="CYHE01000002">
    <property type="protein sequence ID" value="CUA93261.1"/>
    <property type="molecule type" value="Genomic_DNA"/>
</dbReference>
<dbReference type="InterPro" id="IPR037455">
    <property type="entry name" value="LucA/IucC-like"/>
</dbReference>
<dbReference type="InterPro" id="IPR022770">
    <property type="entry name" value="IucA/IucC-like_C"/>
</dbReference>
<feature type="domain" description="Aerobactin siderophore biosynthesis IucA/IucC-like C-terminal" evidence="3">
    <location>
        <begin position="428"/>
        <end position="588"/>
    </location>
</feature>
<accession>A0A0K6HQZ1</accession>
<evidence type="ECO:0000313" key="5">
    <source>
        <dbReference type="Proteomes" id="UP000183900"/>
    </source>
</evidence>
<dbReference type="Gene3D" id="1.10.510.40">
    <property type="match status" value="1"/>
</dbReference>
<dbReference type="GO" id="GO:0016881">
    <property type="term" value="F:acid-amino acid ligase activity"/>
    <property type="evidence" value="ECO:0007669"/>
    <property type="project" value="UniProtKB-ARBA"/>
</dbReference>
<dbReference type="GO" id="GO:0019290">
    <property type="term" value="P:siderophore biosynthetic process"/>
    <property type="evidence" value="ECO:0007669"/>
    <property type="project" value="InterPro"/>
</dbReference>
<evidence type="ECO:0000313" key="4">
    <source>
        <dbReference type="EMBL" id="CUA93261.1"/>
    </source>
</evidence>
<dbReference type="PANTHER" id="PTHR34384">
    <property type="entry name" value="L-2,3-DIAMINOPROPANOATE--CITRATE LIGASE"/>
    <property type="match status" value="1"/>
</dbReference>
<dbReference type="Proteomes" id="UP000183900">
    <property type="component" value="Unassembled WGS sequence"/>
</dbReference>
<comment type="similarity">
    <text evidence="1">Belongs to the IucA/IucC family.</text>
</comment>
<sequence>MNQLLPSNRMTPAAAPMDAAALADHSAASAFLNALLREWDGWSALAPGERASLEASLPDGFAAPGGEILKLPLAGGDALLIHAPARTPFRTAVRLPFCLMGADGSLRKVPLATALALLVTDPVASAGDEALQMKLLQRVMDSRLAAEEAFRARPPLGLASGWTFQQGEQALTGGHATHPNPRSRDGLELEEARRFAPDLGGCFPLFWCLAHRSTLVLASGTLTPAEQMLRALAQSDPSLPQELHQPEDGFVPLPWHPFQAPKLLARADVIALLREGLLRPLGELGQPFAATGSFRGVHAWHAPFMLKFSLSLRLTNSRRTLARKEVERGLQLAELLDGPVGESLAAEFPKASILREPAYVALKDADGGALEESFVVLRDNPFRDETAAGPVMMAGLCEQRPDGASPLGELILTRAARDGSAAEDLAESWLQGFLDVAIHPLLEIRARYGLLFGAHQQNMTLALDEHGWPAHLWLRDCQGTGHLTTHHGMLAKHLPDIGRHAENVVPPELGDGLVCYYVIVNNLMSVIATLVLDGLIPEERAKRCLLTFLQREKVQSQGDTSLHDFLLNRPTWVSKGNYRTSLSNVNEASGDGSGQLAAFLEMPNPLLPLMRAHGK</sequence>
<evidence type="ECO:0000259" key="3">
    <source>
        <dbReference type="Pfam" id="PF06276"/>
    </source>
</evidence>
<dbReference type="RefSeq" id="WP_082439980.1">
    <property type="nucleotide sequence ID" value="NZ_CYHE01000002.1"/>
</dbReference>
<dbReference type="OrthoDB" id="495728at2"/>
<proteinExistence type="inferred from homology"/>
<dbReference type="InterPro" id="IPR007310">
    <property type="entry name" value="Aerobactin_biosyn_IucA/IucC_N"/>
</dbReference>
<protein>
    <submittedName>
        <fullName evidence="4">Siderophore synthetase component</fullName>
    </submittedName>
</protein>
<dbReference type="PANTHER" id="PTHR34384:SF5">
    <property type="entry name" value="L-2,3-DIAMINOPROPANOATE--CITRATE LIGASE"/>
    <property type="match status" value="1"/>
</dbReference>
<name>A0A0K6HQZ1_9HYPH</name>